<feature type="compositionally biased region" description="Polar residues" evidence="1">
    <location>
        <begin position="25"/>
        <end position="36"/>
    </location>
</feature>
<protein>
    <submittedName>
        <fullName evidence="2">Uncharacterized protein</fullName>
    </submittedName>
</protein>
<feature type="region of interest" description="Disordered" evidence="1">
    <location>
        <begin position="23"/>
        <end position="43"/>
    </location>
</feature>
<accession>A0A5N6GUY0</accession>
<dbReference type="AlphaFoldDB" id="A0A5N6GUY0"/>
<reference evidence="2" key="1">
    <citation type="submission" date="2019-04" db="EMBL/GenBank/DDBJ databases">
        <title>Friends and foes A comparative genomics study of 23 Aspergillus species from section Flavi.</title>
        <authorList>
            <consortium name="DOE Joint Genome Institute"/>
            <person name="Kjaerbolling I."/>
            <person name="Vesth T."/>
            <person name="Frisvad J.C."/>
            <person name="Nybo J.L."/>
            <person name="Theobald S."/>
            <person name="Kildgaard S."/>
            <person name="Isbrandt T."/>
            <person name="Kuo A."/>
            <person name="Sato A."/>
            <person name="Lyhne E.K."/>
            <person name="Kogle M.E."/>
            <person name="Wiebenga A."/>
            <person name="Kun R.S."/>
            <person name="Lubbers R.J."/>
            <person name="Makela M.R."/>
            <person name="Barry K."/>
            <person name="Chovatia M."/>
            <person name="Clum A."/>
            <person name="Daum C."/>
            <person name="Haridas S."/>
            <person name="He G."/>
            <person name="LaButti K."/>
            <person name="Lipzen A."/>
            <person name="Mondo S."/>
            <person name="Riley R."/>
            <person name="Salamov A."/>
            <person name="Simmons B.A."/>
            <person name="Magnuson J.K."/>
            <person name="Henrissat B."/>
            <person name="Mortensen U.H."/>
            <person name="Larsen T.O."/>
            <person name="Devries R.P."/>
            <person name="Grigoriev I.V."/>
            <person name="Machida M."/>
            <person name="Baker S.E."/>
            <person name="Andersen M.R."/>
        </authorList>
    </citation>
    <scope>NUCLEOTIDE SEQUENCE [LARGE SCALE GENOMIC DNA]</scope>
    <source>
        <strain evidence="2">CBS 121.62</strain>
    </source>
</reference>
<dbReference type="Proteomes" id="UP000325434">
    <property type="component" value="Unassembled WGS sequence"/>
</dbReference>
<sequence length="76" mass="8412">MDALPYAISKSLEAKCEPIRHKTGNSKVPSIPTSGSIYDEHGSSPVRRQCTRILQWIIVEECISHILTSHFVSSSS</sequence>
<dbReference type="EMBL" id="ML734602">
    <property type="protein sequence ID" value="KAB8246182.1"/>
    <property type="molecule type" value="Genomic_DNA"/>
</dbReference>
<organism evidence="2">
    <name type="scientific">Aspergillus flavus</name>
    <dbReference type="NCBI Taxonomy" id="5059"/>
    <lineage>
        <taxon>Eukaryota</taxon>
        <taxon>Fungi</taxon>
        <taxon>Dikarya</taxon>
        <taxon>Ascomycota</taxon>
        <taxon>Pezizomycotina</taxon>
        <taxon>Eurotiomycetes</taxon>
        <taxon>Eurotiomycetidae</taxon>
        <taxon>Eurotiales</taxon>
        <taxon>Aspergillaceae</taxon>
        <taxon>Aspergillus</taxon>
        <taxon>Aspergillus subgen. Circumdati</taxon>
    </lineage>
</organism>
<proteinExistence type="predicted"/>
<gene>
    <name evidence="2" type="ORF">BDV35DRAFT_231023</name>
</gene>
<evidence type="ECO:0000313" key="2">
    <source>
        <dbReference type="EMBL" id="KAB8246182.1"/>
    </source>
</evidence>
<evidence type="ECO:0000256" key="1">
    <source>
        <dbReference type="SAM" id="MobiDB-lite"/>
    </source>
</evidence>
<name>A0A5N6GUY0_ASPFL</name>